<feature type="modified residue" description="N6-(pyridoxal phosphate)lysine" evidence="11">
    <location>
        <position position="212"/>
    </location>
</feature>
<dbReference type="InterPro" id="IPR000277">
    <property type="entry name" value="Cys/Met-Metab_PyrdxlP-dep_enz"/>
</dbReference>
<dbReference type="OrthoDB" id="9803887at2"/>
<dbReference type="InterPro" id="IPR054542">
    <property type="entry name" value="Cys_met_metab_PP"/>
</dbReference>
<dbReference type="EC" id="4.4.1.11" evidence="3"/>
<dbReference type="RefSeq" id="WP_006929904.1">
    <property type="nucleotide sequence ID" value="NZ_CM001402.1"/>
</dbReference>
<evidence type="ECO:0000256" key="8">
    <source>
        <dbReference type="ARBA" id="ARBA00050802"/>
    </source>
</evidence>
<comment type="catalytic activity">
    <reaction evidence="7">
        <text>L-methionine + H2O = methanethiol + 2-oxobutanoate + NH4(+)</text>
        <dbReference type="Rhea" id="RHEA:23800"/>
        <dbReference type="ChEBI" id="CHEBI:15377"/>
        <dbReference type="ChEBI" id="CHEBI:16007"/>
        <dbReference type="ChEBI" id="CHEBI:16763"/>
        <dbReference type="ChEBI" id="CHEBI:28938"/>
        <dbReference type="ChEBI" id="CHEBI:57844"/>
        <dbReference type="EC" id="4.4.1.11"/>
    </reaction>
</comment>
<proteinExistence type="inferred from homology"/>
<dbReference type="AlphaFoldDB" id="H1XSJ9"/>
<dbReference type="Proteomes" id="UP000183868">
    <property type="component" value="Chromosome"/>
</dbReference>
<dbReference type="InterPro" id="IPR015422">
    <property type="entry name" value="PyrdxlP-dep_Trfase_small"/>
</dbReference>
<evidence type="ECO:0000256" key="2">
    <source>
        <dbReference type="ARBA" id="ARBA00008667"/>
    </source>
</evidence>
<dbReference type="PIRSF" id="PIRSF001434">
    <property type="entry name" value="CGS"/>
    <property type="match status" value="1"/>
</dbReference>
<comment type="catalytic activity">
    <reaction evidence="8">
        <text>L-homocysteine + H2O = 2-oxobutanoate + hydrogen sulfide + NH4(+) + H(+)</text>
        <dbReference type="Rhea" id="RHEA:14501"/>
        <dbReference type="ChEBI" id="CHEBI:15377"/>
        <dbReference type="ChEBI" id="CHEBI:15378"/>
        <dbReference type="ChEBI" id="CHEBI:16763"/>
        <dbReference type="ChEBI" id="CHEBI:28938"/>
        <dbReference type="ChEBI" id="CHEBI:29919"/>
        <dbReference type="ChEBI" id="CHEBI:58199"/>
        <dbReference type="EC" id="4.4.1.2"/>
    </reaction>
</comment>
<dbReference type="KEGG" id="caby:Cabys_1806"/>
<comment type="subunit">
    <text evidence="9">Homotetramer; dimer of active dimers.</text>
</comment>
<evidence type="ECO:0000313" key="14">
    <source>
        <dbReference type="EMBL" id="EHO42547.1"/>
    </source>
</evidence>
<dbReference type="CDD" id="cd00614">
    <property type="entry name" value="CGS_like"/>
    <property type="match status" value="1"/>
</dbReference>
<dbReference type="PaxDb" id="880073-Calab_2940"/>
<evidence type="ECO:0000256" key="4">
    <source>
        <dbReference type="ARBA" id="ARBA00019040"/>
    </source>
</evidence>
<evidence type="ECO:0000256" key="7">
    <source>
        <dbReference type="ARBA" id="ARBA00049180"/>
    </source>
</evidence>
<dbReference type="STRING" id="880073.Cabys_1806"/>
<dbReference type="HOGENOM" id="CLU_018986_2_0_0"/>
<dbReference type="InterPro" id="IPR015424">
    <property type="entry name" value="PyrdxlP-dep_Trfase"/>
</dbReference>
<dbReference type="FunCoup" id="H1XSJ9">
    <property type="interactions" value="471"/>
</dbReference>
<evidence type="ECO:0000313" key="13">
    <source>
        <dbReference type="EMBL" id="APF18555.1"/>
    </source>
</evidence>
<dbReference type="InParanoid" id="H1XSJ9"/>
<dbReference type="Pfam" id="PF01053">
    <property type="entry name" value="Cys_Met_Meta_PP"/>
    <property type="match status" value="1"/>
</dbReference>
<dbReference type="eggNOG" id="COG0626">
    <property type="taxonomic scope" value="Bacteria"/>
</dbReference>
<keyword evidence="6 13" id="KW-0456">Lyase</keyword>
<protein>
    <recommendedName>
        <fullName evidence="4">L-methionine gamma-lyase</fullName>
        <ecNumber evidence="3">4.4.1.11</ecNumber>
    </recommendedName>
    <alternativeName>
        <fullName evidence="10">L-methionine-alpha-deamino-gamma-mercaptomethane-lyase</fullName>
    </alternativeName>
</protein>
<sequence>MENNEMKRYSFATLCVHGSGGADPATGAISVPIYQSSTFKFKSARHGAQLFAGEKEGYVYTRLGNPTQSALEKEMAFLEGGEAALAFASGMAAISAVVFAYCRAGDNLVSTNTLYGGTHNLFMETLPRFNIEAREVDTTNLENIINAIDDKTRLLYIETPANPTLTITDLRACAKIARDYKIPLVVDNTFPTPYFQRPLELGADVVLHSATKYIGGHGDTVAGVVVGKKDFIDELRANFLRDLGAVISPLNAWLLVRGLKTLAIRMERHQQNAMKVAKFLQFHPKIKRVWYPGLTTHPQHELAKKQMAGFGGMISFEIKGGRRAGEQLMNAVKLITLAVSLGDVDSLIEHPASMTHSTYSEEELAKCGITESLVRLSVGIEDARDLIQDLSQALRKVKV</sequence>
<dbReference type="InterPro" id="IPR015421">
    <property type="entry name" value="PyrdxlP-dep_Trfase_major"/>
</dbReference>
<dbReference type="FunFam" id="3.40.640.10:FF:000046">
    <property type="entry name" value="Cystathionine gamma-lyase"/>
    <property type="match status" value="1"/>
</dbReference>
<dbReference type="FunFam" id="3.90.1150.10:FF:000008">
    <property type="entry name" value="Cystathionine gamma-synthase"/>
    <property type="match status" value="1"/>
</dbReference>
<dbReference type="GO" id="GO:0005737">
    <property type="term" value="C:cytoplasm"/>
    <property type="evidence" value="ECO:0007669"/>
    <property type="project" value="TreeGrafter"/>
</dbReference>
<evidence type="ECO:0000256" key="3">
    <source>
        <dbReference type="ARBA" id="ARBA00012222"/>
    </source>
</evidence>
<dbReference type="GO" id="GO:0018826">
    <property type="term" value="F:methionine gamma-lyase activity"/>
    <property type="evidence" value="ECO:0007669"/>
    <property type="project" value="UniProtKB-EC"/>
</dbReference>
<gene>
    <name evidence="13" type="ORF">Cabys_1806</name>
    <name evidence="14" type="ORF">Calab_2940</name>
</gene>
<dbReference type="EMBL" id="CM001402">
    <property type="protein sequence ID" value="EHO42547.1"/>
    <property type="molecule type" value="Genomic_DNA"/>
</dbReference>
<evidence type="ECO:0000256" key="1">
    <source>
        <dbReference type="ARBA" id="ARBA00001933"/>
    </source>
</evidence>
<dbReference type="Proteomes" id="UP000004671">
    <property type="component" value="Chromosome"/>
</dbReference>
<dbReference type="PROSITE" id="PS00868">
    <property type="entry name" value="CYS_MET_METAB_PP"/>
    <property type="match status" value="1"/>
</dbReference>
<keyword evidence="15" id="KW-1185">Reference proteome</keyword>
<dbReference type="PANTHER" id="PTHR11808">
    <property type="entry name" value="TRANS-SULFURATION ENZYME FAMILY MEMBER"/>
    <property type="match status" value="1"/>
</dbReference>
<accession>H1XSJ9</accession>
<evidence type="ECO:0000256" key="9">
    <source>
        <dbReference type="ARBA" id="ARBA00064130"/>
    </source>
</evidence>
<dbReference type="GO" id="GO:0030170">
    <property type="term" value="F:pyridoxal phosphate binding"/>
    <property type="evidence" value="ECO:0007669"/>
    <property type="project" value="InterPro"/>
</dbReference>
<keyword evidence="5 11" id="KW-0663">Pyridoxal phosphate</keyword>
<evidence type="ECO:0000256" key="12">
    <source>
        <dbReference type="RuleBase" id="RU362118"/>
    </source>
</evidence>
<name>H1XSJ9_CALAY</name>
<dbReference type="EMBL" id="CP018099">
    <property type="protein sequence ID" value="APF18555.1"/>
    <property type="molecule type" value="Genomic_DNA"/>
</dbReference>
<dbReference type="SUPFAM" id="SSF53383">
    <property type="entry name" value="PLP-dependent transferases"/>
    <property type="match status" value="1"/>
</dbReference>
<reference evidence="13 16" key="2">
    <citation type="submission" date="2016-11" db="EMBL/GenBank/DDBJ databases">
        <title>Genomic analysis of Caldithrix abyssi and proposal of a novel bacterial phylum Caldithrichaeota.</title>
        <authorList>
            <person name="Kublanov I."/>
            <person name="Sigalova O."/>
            <person name="Gavrilov S."/>
            <person name="Lebedinsky A."/>
            <person name="Ivanova N."/>
            <person name="Daum C."/>
            <person name="Reddy T."/>
            <person name="Klenk H.P."/>
            <person name="Goker M."/>
            <person name="Reva O."/>
            <person name="Miroshnichenko M."/>
            <person name="Kyprides N."/>
            <person name="Woyke T."/>
            <person name="Gelfand M."/>
        </authorList>
    </citation>
    <scope>NUCLEOTIDE SEQUENCE [LARGE SCALE GENOMIC DNA]</scope>
    <source>
        <strain evidence="13 16">LF13</strain>
    </source>
</reference>
<comment type="cofactor">
    <cofactor evidence="1 12">
        <name>pyridoxal 5'-phosphate</name>
        <dbReference type="ChEBI" id="CHEBI:597326"/>
    </cofactor>
</comment>
<reference evidence="14 15" key="1">
    <citation type="submission" date="2011-09" db="EMBL/GenBank/DDBJ databases">
        <title>The permanent draft genome of Caldithrix abyssi DSM 13497.</title>
        <authorList>
            <consortium name="US DOE Joint Genome Institute (JGI-PGF)"/>
            <person name="Lucas S."/>
            <person name="Han J."/>
            <person name="Lapidus A."/>
            <person name="Bruce D."/>
            <person name="Goodwin L."/>
            <person name="Pitluck S."/>
            <person name="Peters L."/>
            <person name="Kyrpides N."/>
            <person name="Mavromatis K."/>
            <person name="Ivanova N."/>
            <person name="Mikhailova N."/>
            <person name="Chertkov O."/>
            <person name="Detter J.C."/>
            <person name="Tapia R."/>
            <person name="Han C."/>
            <person name="Land M."/>
            <person name="Hauser L."/>
            <person name="Markowitz V."/>
            <person name="Cheng J.-F."/>
            <person name="Hugenholtz P."/>
            <person name="Woyke T."/>
            <person name="Wu D."/>
            <person name="Spring S."/>
            <person name="Brambilla E."/>
            <person name="Klenk H.-P."/>
            <person name="Eisen J.A."/>
        </authorList>
    </citation>
    <scope>NUCLEOTIDE SEQUENCE [LARGE SCALE GENOMIC DNA]</scope>
    <source>
        <strain evidence="14 15">DSM 13497</strain>
    </source>
</reference>
<dbReference type="PANTHER" id="PTHR11808:SF80">
    <property type="entry name" value="CYSTATHIONINE GAMMA-LYASE"/>
    <property type="match status" value="1"/>
</dbReference>
<evidence type="ECO:0000256" key="5">
    <source>
        <dbReference type="ARBA" id="ARBA00022898"/>
    </source>
</evidence>
<evidence type="ECO:0000256" key="6">
    <source>
        <dbReference type="ARBA" id="ARBA00023239"/>
    </source>
</evidence>
<evidence type="ECO:0000313" key="15">
    <source>
        <dbReference type="Proteomes" id="UP000004671"/>
    </source>
</evidence>
<dbReference type="Gene3D" id="3.40.640.10">
    <property type="entry name" value="Type I PLP-dependent aspartate aminotransferase-like (Major domain)"/>
    <property type="match status" value="1"/>
</dbReference>
<organism evidence="14 15">
    <name type="scientific">Caldithrix abyssi DSM 13497</name>
    <dbReference type="NCBI Taxonomy" id="880073"/>
    <lineage>
        <taxon>Bacteria</taxon>
        <taxon>Pseudomonadati</taxon>
        <taxon>Calditrichota</taxon>
        <taxon>Calditrichia</taxon>
        <taxon>Calditrichales</taxon>
        <taxon>Calditrichaceae</taxon>
        <taxon>Caldithrix</taxon>
    </lineage>
</organism>
<comment type="similarity">
    <text evidence="2">Belongs to the trans-sulfuration enzymes family. L-methionine gamma-lyase subfamily.</text>
</comment>
<evidence type="ECO:0000256" key="11">
    <source>
        <dbReference type="PIRSR" id="PIRSR001434-2"/>
    </source>
</evidence>
<evidence type="ECO:0000313" key="16">
    <source>
        <dbReference type="Proteomes" id="UP000183868"/>
    </source>
</evidence>
<dbReference type="GO" id="GO:0019346">
    <property type="term" value="P:transsulfuration"/>
    <property type="evidence" value="ECO:0007669"/>
    <property type="project" value="InterPro"/>
</dbReference>
<dbReference type="Gene3D" id="3.90.1150.10">
    <property type="entry name" value="Aspartate Aminotransferase, domain 1"/>
    <property type="match status" value="1"/>
</dbReference>
<evidence type="ECO:0000256" key="10">
    <source>
        <dbReference type="ARBA" id="ARBA00078333"/>
    </source>
</evidence>
<dbReference type="GO" id="GO:0047982">
    <property type="term" value="F:homocysteine desulfhydrase activity"/>
    <property type="evidence" value="ECO:0007669"/>
    <property type="project" value="UniProtKB-EC"/>
</dbReference>